<accession>A0ABT3NUB5</accession>
<gene>
    <name evidence="2" type="ORF">OF850_08920</name>
</gene>
<evidence type="ECO:0000313" key="3">
    <source>
        <dbReference type="Proteomes" id="UP001526430"/>
    </source>
</evidence>
<name>A0ABT3NUB5_9PROT</name>
<dbReference type="Pfam" id="PF00583">
    <property type="entry name" value="Acetyltransf_1"/>
    <property type="match status" value="1"/>
</dbReference>
<dbReference type="Proteomes" id="UP001526430">
    <property type="component" value="Unassembled WGS sequence"/>
</dbReference>
<dbReference type="InterPro" id="IPR000182">
    <property type="entry name" value="GNAT_dom"/>
</dbReference>
<dbReference type="InterPro" id="IPR016181">
    <property type="entry name" value="Acyl_CoA_acyltransferase"/>
</dbReference>
<proteinExistence type="predicted"/>
<evidence type="ECO:0000259" key="1">
    <source>
        <dbReference type="PROSITE" id="PS51186"/>
    </source>
</evidence>
<organism evidence="2 3">
    <name type="scientific">Sabulicella glaciei</name>
    <dbReference type="NCBI Taxonomy" id="2984948"/>
    <lineage>
        <taxon>Bacteria</taxon>
        <taxon>Pseudomonadati</taxon>
        <taxon>Pseudomonadota</taxon>
        <taxon>Alphaproteobacteria</taxon>
        <taxon>Acetobacterales</taxon>
        <taxon>Acetobacteraceae</taxon>
        <taxon>Sabulicella</taxon>
    </lineage>
</organism>
<reference evidence="2 3" key="1">
    <citation type="submission" date="2022-10" db="EMBL/GenBank/DDBJ databases">
        <title>Roseococcus glaciei nov., sp. nov., isolated from glacier.</title>
        <authorList>
            <person name="Liu Q."/>
            <person name="Xin Y.-H."/>
        </authorList>
    </citation>
    <scope>NUCLEOTIDE SEQUENCE [LARGE SCALE GENOMIC DNA]</scope>
    <source>
        <strain evidence="2 3">MDT2-1-1</strain>
    </source>
</reference>
<dbReference type="SUPFAM" id="SSF55729">
    <property type="entry name" value="Acyl-CoA N-acyltransferases (Nat)"/>
    <property type="match status" value="1"/>
</dbReference>
<sequence>MIQLSDDPTPEERQAVLDAIVAFNDAATGAKAETQAFSALVKDEEGRTLGGAIGYSRHGWLYIELLHLPEAMRGQGTGTRIMEAAEAEARRRGLLGIHLDTFSFQAPGFYERLGFARMGTLRDHPPGHAIHWYAKRFDAGPPSGEAKHHSGDA</sequence>
<feature type="domain" description="N-acetyltransferase" evidence="1">
    <location>
        <begin position="1"/>
        <end position="139"/>
    </location>
</feature>
<keyword evidence="3" id="KW-1185">Reference proteome</keyword>
<dbReference type="EMBL" id="JAPFQI010000005">
    <property type="protein sequence ID" value="MCW8085744.1"/>
    <property type="molecule type" value="Genomic_DNA"/>
</dbReference>
<dbReference type="Gene3D" id="3.40.630.30">
    <property type="match status" value="1"/>
</dbReference>
<dbReference type="RefSeq" id="WP_301589691.1">
    <property type="nucleotide sequence ID" value="NZ_JAPFQI010000005.1"/>
</dbReference>
<protein>
    <submittedName>
        <fullName evidence="2">GNAT family N-acetyltransferase</fullName>
    </submittedName>
</protein>
<evidence type="ECO:0000313" key="2">
    <source>
        <dbReference type="EMBL" id="MCW8085744.1"/>
    </source>
</evidence>
<dbReference type="PROSITE" id="PS51186">
    <property type="entry name" value="GNAT"/>
    <property type="match status" value="1"/>
</dbReference>
<comment type="caution">
    <text evidence="2">The sequence shown here is derived from an EMBL/GenBank/DDBJ whole genome shotgun (WGS) entry which is preliminary data.</text>
</comment>